<comment type="caution">
    <text evidence="2">The sequence shown here is derived from an EMBL/GenBank/DDBJ whole genome shotgun (WGS) entry which is preliminary data.</text>
</comment>
<dbReference type="EMBL" id="JAGQDC010000002">
    <property type="protein sequence ID" value="MCL1028143.1"/>
    <property type="molecule type" value="Genomic_DNA"/>
</dbReference>
<dbReference type="Proteomes" id="UP001165275">
    <property type="component" value="Unassembled WGS sequence"/>
</dbReference>
<proteinExistence type="predicted"/>
<protein>
    <recommendedName>
        <fullName evidence="4">Cytochrome c domain-containing protein</fullName>
    </recommendedName>
</protein>
<dbReference type="RefSeq" id="WP_248944421.1">
    <property type="nucleotide sequence ID" value="NZ_CBCSGY010000079.1"/>
</dbReference>
<keyword evidence="3" id="KW-1185">Reference proteome</keyword>
<accession>A0ABT0K7W6</accession>
<evidence type="ECO:0000313" key="2">
    <source>
        <dbReference type="EMBL" id="MCL1028143.1"/>
    </source>
</evidence>
<feature type="chain" id="PRO_5046231089" description="Cytochrome c domain-containing protein" evidence="1">
    <location>
        <begin position="26"/>
        <end position="410"/>
    </location>
</feature>
<evidence type="ECO:0000313" key="3">
    <source>
        <dbReference type="Proteomes" id="UP001165275"/>
    </source>
</evidence>
<name>A0ABT0K7W6_9GAMM</name>
<keyword evidence="1" id="KW-0732">Signal</keyword>
<evidence type="ECO:0008006" key="4">
    <source>
        <dbReference type="Google" id="ProtNLM"/>
    </source>
</evidence>
<organism evidence="2 3">
    <name type="scientific">Serratia silvae</name>
    <dbReference type="NCBI Taxonomy" id="2824122"/>
    <lineage>
        <taxon>Bacteria</taxon>
        <taxon>Pseudomonadati</taxon>
        <taxon>Pseudomonadota</taxon>
        <taxon>Gammaproteobacteria</taxon>
        <taxon>Enterobacterales</taxon>
        <taxon>Yersiniaceae</taxon>
        <taxon>Serratia</taxon>
    </lineage>
</organism>
<feature type="signal peptide" evidence="1">
    <location>
        <begin position="1"/>
        <end position="25"/>
    </location>
</feature>
<evidence type="ECO:0000256" key="1">
    <source>
        <dbReference type="SAM" id="SignalP"/>
    </source>
</evidence>
<sequence>MITIPRLVIFTVAALFFARAGLAHSDENLAMNDPDKMAWTLFLEVNADAKTQENNNALFETWASDGDTFQPTPTWPVTANPLALKPRALSLTELRAHSAGGSAVEVVPGNKTGKNPAEETRRNRPAFDFIVANNLYKVSGLKAAYAANKKLSFPVDSIEVKANWVEVSELHEFNGFTGTLADAQELYHVNSVGDKHYALVAMHVISKVVPNWTWATFEHKDNPGRCDVFGCKDNFGAQPAAVAPISAVESKQHYPDCAKTPELTALFQQAKIDPAFTNYCLKGSQADFTDDTGLAIRLSNSVTEKGFVAQGSCMTCHGRAAFDDTGKMSSFAGFDSVSINLPGSGNAQVGPINPNWFWVPQNPPSMPMLAGDKNIVRIAQASDFVWSIPFCAIDDTANPPQTTSKFCSGK</sequence>
<reference evidence="2" key="1">
    <citation type="submission" date="2021-04" db="EMBL/GenBank/DDBJ databases">
        <title>Genome sequence of Serratia sp. arafor3.</title>
        <authorList>
            <person name="Besaury L."/>
        </authorList>
    </citation>
    <scope>NUCLEOTIDE SEQUENCE</scope>
    <source>
        <strain evidence="2">Arafor3</strain>
    </source>
</reference>
<gene>
    <name evidence="2" type="ORF">KAJ71_03670</name>
</gene>